<dbReference type="Proteomes" id="UP000321638">
    <property type="component" value="Unassembled WGS sequence"/>
</dbReference>
<dbReference type="RefSeq" id="WP_147850368.1">
    <property type="nucleotide sequence ID" value="NZ_VDUZ01000039.1"/>
</dbReference>
<evidence type="ECO:0000256" key="3">
    <source>
        <dbReference type="ARBA" id="ARBA00023163"/>
    </source>
</evidence>
<comment type="caution">
    <text evidence="6">The sequence shown here is derived from an EMBL/GenBank/DDBJ whole genome shotgun (WGS) entry which is preliminary data.</text>
</comment>
<sequence>MRRELEKILYVEDDPDIAAIAQLALETVGGFKVLVCDHGRAALSAAPSFRPDLFLLDVMMPDMDGPSVLAALRDIPDVGQRPAIFMTAKVQPGEVARYRDLGAIGVISKPFDPMKVADQIRDLWAAADGGAGAGEGGVQP</sequence>
<protein>
    <submittedName>
        <fullName evidence="6">Response regulator</fullName>
    </submittedName>
</protein>
<dbReference type="AlphaFoldDB" id="A0A5C8PDY9"/>
<dbReference type="PANTHER" id="PTHR44591">
    <property type="entry name" value="STRESS RESPONSE REGULATOR PROTEIN 1"/>
    <property type="match status" value="1"/>
</dbReference>
<accession>A0A5C8PDY9</accession>
<feature type="modified residue" description="4-aspartylphosphate" evidence="4">
    <location>
        <position position="57"/>
    </location>
</feature>
<evidence type="ECO:0000256" key="2">
    <source>
        <dbReference type="ARBA" id="ARBA00023015"/>
    </source>
</evidence>
<dbReference type="PROSITE" id="PS50110">
    <property type="entry name" value="RESPONSE_REGULATORY"/>
    <property type="match status" value="1"/>
</dbReference>
<dbReference type="SUPFAM" id="SSF52172">
    <property type="entry name" value="CheY-like"/>
    <property type="match status" value="1"/>
</dbReference>
<evidence type="ECO:0000313" key="7">
    <source>
        <dbReference type="Proteomes" id="UP000321638"/>
    </source>
</evidence>
<dbReference type="GO" id="GO:0000160">
    <property type="term" value="P:phosphorelay signal transduction system"/>
    <property type="evidence" value="ECO:0007669"/>
    <property type="project" value="InterPro"/>
</dbReference>
<dbReference type="EMBL" id="VDUZ01000039">
    <property type="protein sequence ID" value="TXL71785.1"/>
    <property type="molecule type" value="Genomic_DNA"/>
</dbReference>
<evidence type="ECO:0000256" key="1">
    <source>
        <dbReference type="ARBA" id="ARBA00022553"/>
    </source>
</evidence>
<feature type="domain" description="Response regulatory" evidence="5">
    <location>
        <begin position="7"/>
        <end position="124"/>
    </location>
</feature>
<gene>
    <name evidence="6" type="ORF">FHP25_28365</name>
</gene>
<dbReference type="OrthoDB" id="9801602at2"/>
<dbReference type="InterPro" id="IPR050595">
    <property type="entry name" value="Bact_response_regulator"/>
</dbReference>
<keyword evidence="1 4" id="KW-0597">Phosphoprotein</keyword>
<evidence type="ECO:0000259" key="5">
    <source>
        <dbReference type="PROSITE" id="PS50110"/>
    </source>
</evidence>
<dbReference type="SMART" id="SM00448">
    <property type="entry name" value="REC"/>
    <property type="match status" value="1"/>
</dbReference>
<dbReference type="PANTHER" id="PTHR44591:SF3">
    <property type="entry name" value="RESPONSE REGULATORY DOMAIN-CONTAINING PROTEIN"/>
    <property type="match status" value="1"/>
</dbReference>
<dbReference type="InterPro" id="IPR001789">
    <property type="entry name" value="Sig_transdc_resp-reg_receiver"/>
</dbReference>
<dbReference type="Pfam" id="PF00072">
    <property type="entry name" value="Response_reg"/>
    <property type="match status" value="1"/>
</dbReference>
<keyword evidence="2" id="KW-0805">Transcription regulation</keyword>
<dbReference type="Gene3D" id="3.40.50.2300">
    <property type="match status" value="1"/>
</dbReference>
<organism evidence="6 7">
    <name type="scientific">Vineibacter terrae</name>
    <dbReference type="NCBI Taxonomy" id="2586908"/>
    <lineage>
        <taxon>Bacteria</taxon>
        <taxon>Pseudomonadati</taxon>
        <taxon>Pseudomonadota</taxon>
        <taxon>Alphaproteobacteria</taxon>
        <taxon>Hyphomicrobiales</taxon>
        <taxon>Vineibacter</taxon>
    </lineage>
</organism>
<keyword evidence="3" id="KW-0804">Transcription</keyword>
<dbReference type="InterPro" id="IPR011006">
    <property type="entry name" value="CheY-like_superfamily"/>
</dbReference>
<name>A0A5C8PDY9_9HYPH</name>
<evidence type="ECO:0000313" key="6">
    <source>
        <dbReference type="EMBL" id="TXL71785.1"/>
    </source>
</evidence>
<evidence type="ECO:0000256" key="4">
    <source>
        <dbReference type="PROSITE-ProRule" id="PRU00169"/>
    </source>
</evidence>
<reference evidence="6 7" key="1">
    <citation type="submission" date="2019-06" db="EMBL/GenBank/DDBJ databases">
        <title>New taxonomy in bacterial strain CC-CFT640, isolated from vineyard.</title>
        <authorList>
            <person name="Lin S.-Y."/>
            <person name="Tsai C.-F."/>
            <person name="Young C.-C."/>
        </authorList>
    </citation>
    <scope>NUCLEOTIDE SEQUENCE [LARGE SCALE GENOMIC DNA]</scope>
    <source>
        <strain evidence="6 7">CC-CFT640</strain>
    </source>
</reference>
<keyword evidence="7" id="KW-1185">Reference proteome</keyword>
<proteinExistence type="predicted"/>